<evidence type="ECO:0000256" key="1">
    <source>
        <dbReference type="SAM" id="MobiDB-lite"/>
    </source>
</evidence>
<protein>
    <recommendedName>
        <fullName evidence="4">DUF3107 domain-containing protein</fullName>
    </recommendedName>
</protein>
<evidence type="ECO:0008006" key="4">
    <source>
        <dbReference type="Google" id="ProtNLM"/>
    </source>
</evidence>
<dbReference type="STRING" id="378753.KRH_08460"/>
<evidence type="ECO:0000313" key="3">
    <source>
        <dbReference type="Proteomes" id="UP000008838"/>
    </source>
</evidence>
<organism evidence="2 3">
    <name type="scientific">Kocuria rhizophila (strain ATCC 9341 / DSM 348 / NBRC 103217 / DC2201)</name>
    <dbReference type="NCBI Taxonomy" id="378753"/>
    <lineage>
        <taxon>Bacteria</taxon>
        <taxon>Bacillati</taxon>
        <taxon>Actinomycetota</taxon>
        <taxon>Actinomycetes</taxon>
        <taxon>Micrococcales</taxon>
        <taxon>Micrococcaceae</taxon>
        <taxon>Kocuria</taxon>
    </lineage>
</organism>
<proteinExistence type="predicted"/>
<dbReference type="HOGENOM" id="CLU_168842_2_0_11"/>
<dbReference type="Pfam" id="PF11305">
    <property type="entry name" value="DUF3107"/>
    <property type="match status" value="1"/>
</dbReference>
<evidence type="ECO:0000313" key="2">
    <source>
        <dbReference type="EMBL" id="BAG29193.1"/>
    </source>
</evidence>
<dbReference type="KEGG" id="krh:KRH_08460"/>
<gene>
    <name evidence="2" type="ordered locus">KRH_08460</name>
</gene>
<dbReference type="EMBL" id="AP009152">
    <property type="protein sequence ID" value="BAG29193.1"/>
    <property type="molecule type" value="Genomic_DNA"/>
</dbReference>
<dbReference type="AlphaFoldDB" id="B2GKR4"/>
<dbReference type="Proteomes" id="UP000008838">
    <property type="component" value="Chromosome"/>
</dbReference>
<reference evidence="2 3" key="1">
    <citation type="journal article" date="2008" name="J. Bacteriol.">
        <title>Complete genome sequence of the soil actinomycete Kocuria rhizophila.</title>
        <authorList>
            <person name="Takarada H."/>
            <person name="Sekine M."/>
            <person name="Kosugi H."/>
            <person name="Matsuo Y."/>
            <person name="Fujisawa T."/>
            <person name="Omata S."/>
            <person name="Kishi E."/>
            <person name="Shimizu A."/>
            <person name="Tsukatani N."/>
            <person name="Tanikawa S."/>
            <person name="Fujita N."/>
            <person name="Harayama S."/>
        </authorList>
    </citation>
    <scope>NUCLEOTIDE SEQUENCE [LARGE SCALE GENOMIC DNA]</scope>
    <source>
        <strain evidence="3">ATCC 9341 / DSM 348 / NBRC 103217 / DC2201</strain>
    </source>
</reference>
<dbReference type="InterPro" id="IPR021456">
    <property type="entry name" value="DUF3107"/>
</dbReference>
<accession>B2GKR4</accession>
<dbReference type="eggNOG" id="ENOG5032YJA">
    <property type="taxonomic scope" value="Bacteria"/>
</dbReference>
<name>B2GKR4_KOCRD</name>
<sequence>MRSTGQRPARGHRGPDTPQEAPMEIKIGIQNVARELVVNSEITADEVQAKVTEALNAGTPLVLQDSKGTTTVVPAASIGYVETGQETKRKVGFTPLPLG</sequence>
<keyword evidence="3" id="KW-1185">Reference proteome</keyword>
<feature type="region of interest" description="Disordered" evidence="1">
    <location>
        <begin position="1"/>
        <end position="23"/>
    </location>
</feature>